<organism evidence="3 4">
    <name type="scientific">Thalassotalea euphylliae</name>
    <dbReference type="NCBI Taxonomy" id="1655234"/>
    <lineage>
        <taxon>Bacteria</taxon>
        <taxon>Pseudomonadati</taxon>
        <taxon>Pseudomonadota</taxon>
        <taxon>Gammaproteobacteria</taxon>
        <taxon>Alteromonadales</taxon>
        <taxon>Colwelliaceae</taxon>
        <taxon>Thalassotalea</taxon>
    </lineage>
</organism>
<feature type="chain" id="PRO_5017693699" description="Ion channel protein Tsx" evidence="2">
    <location>
        <begin position="22"/>
        <end position="253"/>
    </location>
</feature>
<dbReference type="SUPFAM" id="SSF111364">
    <property type="entry name" value="Tsx-like channel"/>
    <property type="match status" value="1"/>
</dbReference>
<comment type="similarity">
    <text evidence="1">Belongs to the nucleoside-specific channel-forming outer membrane porin (Tsx) (TC 1.B.10) family.</text>
</comment>
<evidence type="ECO:0000313" key="3">
    <source>
        <dbReference type="EMBL" id="REL27143.1"/>
    </source>
</evidence>
<evidence type="ECO:0000256" key="1">
    <source>
        <dbReference type="ARBA" id="ARBA00008728"/>
    </source>
</evidence>
<dbReference type="Gene3D" id="2.40.230.20">
    <property type="entry name" value="Nucleoside-specific channel-forming protein, Tsx-like"/>
    <property type="match status" value="1"/>
</dbReference>
<feature type="signal peptide" evidence="2">
    <location>
        <begin position="1"/>
        <end position="21"/>
    </location>
</feature>
<dbReference type="Pfam" id="PF03502">
    <property type="entry name" value="Channel_Tsx"/>
    <property type="match status" value="1"/>
</dbReference>
<keyword evidence="2" id="KW-0732">Signal</keyword>
<dbReference type="InterPro" id="IPR018013">
    <property type="entry name" value="Channel_Tsx-like"/>
</dbReference>
<name>A0A3E0TRN7_9GAMM</name>
<gene>
    <name evidence="3" type="ORF">DXX93_11575</name>
</gene>
<evidence type="ECO:0008006" key="5">
    <source>
        <dbReference type="Google" id="ProtNLM"/>
    </source>
</evidence>
<evidence type="ECO:0000256" key="2">
    <source>
        <dbReference type="SAM" id="SignalP"/>
    </source>
</evidence>
<reference evidence="3 4" key="1">
    <citation type="submission" date="2018-08" db="EMBL/GenBank/DDBJ databases">
        <title>Thalassotalea euphylliae genome.</title>
        <authorList>
            <person name="Summers S."/>
            <person name="Rice S.A."/>
            <person name="Freckelton M.L."/>
            <person name="Nedved B.T."/>
            <person name="Hadfield M.G."/>
        </authorList>
    </citation>
    <scope>NUCLEOTIDE SEQUENCE [LARGE SCALE GENOMIC DNA]</scope>
    <source>
        <strain evidence="3 4">H1</strain>
    </source>
</reference>
<dbReference type="GO" id="GO:0009279">
    <property type="term" value="C:cell outer membrane"/>
    <property type="evidence" value="ECO:0007669"/>
    <property type="project" value="InterPro"/>
</dbReference>
<dbReference type="Proteomes" id="UP000256478">
    <property type="component" value="Unassembled WGS sequence"/>
</dbReference>
<dbReference type="RefSeq" id="WP_116008229.1">
    <property type="nucleotide sequence ID" value="NZ_QUOU01000001.1"/>
</dbReference>
<comment type="caution">
    <text evidence="3">The sequence shown here is derived from an EMBL/GenBank/DDBJ whole genome shotgun (WGS) entry which is preliminary data.</text>
</comment>
<evidence type="ECO:0000313" key="4">
    <source>
        <dbReference type="Proteomes" id="UP000256478"/>
    </source>
</evidence>
<proteinExistence type="inferred from homology"/>
<dbReference type="AlphaFoldDB" id="A0A3E0TRN7"/>
<dbReference type="OrthoDB" id="104801at2"/>
<dbReference type="InterPro" id="IPR036777">
    <property type="entry name" value="Channel_Tsx-like_sf"/>
</dbReference>
<accession>A0A3E0TRN7</accession>
<protein>
    <recommendedName>
        <fullName evidence="5">Ion channel protein Tsx</fullName>
    </recommendedName>
</protein>
<dbReference type="EMBL" id="QUOU01000001">
    <property type="protein sequence ID" value="REL27143.1"/>
    <property type="molecule type" value="Genomic_DNA"/>
</dbReference>
<sequence>MTLSRTLLVAGGLVVSSMTSAQTIWSSNSLTYLKNTSDFEVLTNDDVDVFTLEHASGHNWGDAFMFVDRIDAKADANAPTHKETYGEVSARLSLSYALDTNVPYGPLKDVFIAGTYEHASISEPNFSTGFDNYLIGVGTAWNIPGFAFFGADVYQANNELTDNDTQLTITYGYPITMGKHKVMIDGYIDWSSAADDHAADFHFNPQVRLDVGNYFGKPNAVEVGIEYSYWHNKFGIAGIDDESVVSAIVKVFL</sequence>